<dbReference type="Proteomes" id="UP000821866">
    <property type="component" value="Chromosome 9"/>
</dbReference>
<evidence type="ECO:0000313" key="2">
    <source>
        <dbReference type="EMBL" id="KAH8008761.1"/>
    </source>
</evidence>
<reference evidence="2" key="2">
    <citation type="submission" date="2021-09" db="EMBL/GenBank/DDBJ databases">
        <authorList>
            <person name="Jia N."/>
            <person name="Wang J."/>
            <person name="Shi W."/>
            <person name="Du L."/>
            <person name="Sun Y."/>
            <person name="Zhan W."/>
            <person name="Jiang J."/>
            <person name="Wang Q."/>
            <person name="Zhang B."/>
            <person name="Ji P."/>
            <person name="Sakyi L.B."/>
            <person name="Cui X."/>
            <person name="Yuan T."/>
            <person name="Jiang B."/>
            <person name="Yang W."/>
            <person name="Lam T.T.-Y."/>
            <person name="Chang Q."/>
            <person name="Ding S."/>
            <person name="Wang X."/>
            <person name="Zhu J."/>
            <person name="Ruan X."/>
            <person name="Zhao L."/>
            <person name="Wei J."/>
            <person name="Que T."/>
            <person name="Du C."/>
            <person name="Cheng J."/>
            <person name="Dai P."/>
            <person name="Han X."/>
            <person name="Huang E."/>
            <person name="Gao Y."/>
            <person name="Liu J."/>
            <person name="Shao H."/>
            <person name="Ye R."/>
            <person name="Li L."/>
            <person name="Wei W."/>
            <person name="Wang X."/>
            <person name="Wang C."/>
            <person name="Huo Q."/>
            <person name="Li W."/>
            <person name="Guo W."/>
            <person name="Chen H."/>
            <person name="Chen S."/>
            <person name="Zhou L."/>
            <person name="Zhou L."/>
            <person name="Ni X."/>
            <person name="Tian J."/>
            <person name="Zhou Y."/>
            <person name="Sheng Y."/>
            <person name="Liu T."/>
            <person name="Pan Y."/>
            <person name="Xia L."/>
            <person name="Li J."/>
            <person name="Zhao F."/>
            <person name="Cao W."/>
        </authorList>
    </citation>
    <scope>NUCLEOTIDE SEQUENCE</scope>
    <source>
        <strain evidence="2">Rmic-2018</strain>
        <tissue evidence="2">Larvae</tissue>
    </source>
</reference>
<comment type="caution">
    <text evidence="2">The sequence shown here is derived from an EMBL/GenBank/DDBJ whole genome shotgun (WGS) entry which is preliminary data.</text>
</comment>
<protein>
    <submittedName>
        <fullName evidence="2">Uncharacterized protein</fullName>
    </submittedName>
</protein>
<evidence type="ECO:0000256" key="1">
    <source>
        <dbReference type="SAM" id="MobiDB-lite"/>
    </source>
</evidence>
<proteinExistence type="predicted"/>
<sequence>MAMVLICRAGPRLRPSTLRASSTHGRRAASVTYAAVSTTSSILTVRKRSERLSLATQRLQSNRLTTDLLQRFAGFCAECDATSLLPPALVTINRTSASHFSSCAGKLDAVANRDGSGCRASVHRPKRFLSQTIWLSLPGRKGHSDVSSGSPHSVTAPKQAEAIAEGSEETALADPCGASVAVKHV</sequence>
<organism evidence="2 3">
    <name type="scientific">Rhipicephalus microplus</name>
    <name type="common">Cattle tick</name>
    <name type="synonym">Boophilus microplus</name>
    <dbReference type="NCBI Taxonomy" id="6941"/>
    <lineage>
        <taxon>Eukaryota</taxon>
        <taxon>Metazoa</taxon>
        <taxon>Ecdysozoa</taxon>
        <taxon>Arthropoda</taxon>
        <taxon>Chelicerata</taxon>
        <taxon>Arachnida</taxon>
        <taxon>Acari</taxon>
        <taxon>Parasitiformes</taxon>
        <taxon>Ixodida</taxon>
        <taxon>Ixodoidea</taxon>
        <taxon>Ixodidae</taxon>
        <taxon>Rhipicephalinae</taxon>
        <taxon>Rhipicephalus</taxon>
        <taxon>Boophilus</taxon>
    </lineage>
</organism>
<dbReference type="EMBL" id="JABSTU010000011">
    <property type="protein sequence ID" value="KAH8008761.1"/>
    <property type="molecule type" value="Genomic_DNA"/>
</dbReference>
<feature type="region of interest" description="Disordered" evidence="1">
    <location>
        <begin position="139"/>
        <end position="158"/>
    </location>
</feature>
<reference evidence="2" key="1">
    <citation type="journal article" date="2020" name="Cell">
        <title>Large-Scale Comparative Analyses of Tick Genomes Elucidate Their Genetic Diversity and Vector Capacities.</title>
        <authorList>
            <consortium name="Tick Genome and Microbiome Consortium (TIGMIC)"/>
            <person name="Jia N."/>
            <person name="Wang J."/>
            <person name="Shi W."/>
            <person name="Du L."/>
            <person name="Sun Y."/>
            <person name="Zhan W."/>
            <person name="Jiang J.F."/>
            <person name="Wang Q."/>
            <person name="Zhang B."/>
            <person name="Ji P."/>
            <person name="Bell-Sakyi L."/>
            <person name="Cui X.M."/>
            <person name="Yuan T.T."/>
            <person name="Jiang B.G."/>
            <person name="Yang W.F."/>
            <person name="Lam T.T."/>
            <person name="Chang Q.C."/>
            <person name="Ding S.J."/>
            <person name="Wang X.J."/>
            <person name="Zhu J.G."/>
            <person name="Ruan X.D."/>
            <person name="Zhao L."/>
            <person name="Wei J.T."/>
            <person name="Ye R.Z."/>
            <person name="Que T.C."/>
            <person name="Du C.H."/>
            <person name="Zhou Y.H."/>
            <person name="Cheng J.X."/>
            <person name="Dai P.F."/>
            <person name="Guo W.B."/>
            <person name="Han X.H."/>
            <person name="Huang E.J."/>
            <person name="Li L.F."/>
            <person name="Wei W."/>
            <person name="Gao Y.C."/>
            <person name="Liu J.Z."/>
            <person name="Shao H.Z."/>
            <person name="Wang X."/>
            <person name="Wang C.C."/>
            <person name="Yang T.C."/>
            <person name="Huo Q.B."/>
            <person name="Li W."/>
            <person name="Chen H.Y."/>
            <person name="Chen S.E."/>
            <person name="Zhou L.G."/>
            <person name="Ni X.B."/>
            <person name="Tian J.H."/>
            <person name="Sheng Y."/>
            <person name="Liu T."/>
            <person name="Pan Y.S."/>
            <person name="Xia L.Y."/>
            <person name="Li J."/>
            <person name="Zhao F."/>
            <person name="Cao W.C."/>
        </authorList>
    </citation>
    <scope>NUCLEOTIDE SEQUENCE</scope>
    <source>
        <strain evidence="2">Rmic-2018</strain>
    </source>
</reference>
<keyword evidence="3" id="KW-1185">Reference proteome</keyword>
<name>A0A9J6D3X1_RHIMP</name>
<dbReference type="AlphaFoldDB" id="A0A9J6D3X1"/>
<accession>A0A9J6D3X1</accession>
<gene>
    <name evidence="2" type="ORF">HPB51_004081</name>
</gene>
<evidence type="ECO:0000313" key="3">
    <source>
        <dbReference type="Proteomes" id="UP000821866"/>
    </source>
</evidence>